<gene>
    <name evidence="2" type="primary">cdtB1</name>
    <name evidence="2" type="ORF">CVIC8964_0196</name>
</gene>
<sequence length="340" mass="37399">MRVSLFNKIVKLNSINNSNINKNSLNKIVKFNISNRAFKLDILNSLNRAIRLINPLKALKSLRLNLLSKFFLILGFSFTLSHAVIDDFKTATWNMQGSSASSEAKWSVSIRQMFSGASGVDILAVQEAGTLPQTARATGRTFDFNGTSVQVSEHIWNLGTSLRPSFVYIYYAPTDAGANRVNLALVSRTPADEVFLLPPPTTASRPMLGIRINNDAFFSIHALANGGADASAIVHNIDLFFQGSPTLASTNWIIMGDFNREPGELLSSFELALRLRTRIITNSAITQVSARRTLDYAIVGNSNRAIVPAPLPSITASTFFGGFRTHLASDHFPVTFRRFQ</sequence>
<organism evidence="2 3">
    <name type="scientific">Campylobacter vicugnae</name>
    <dbReference type="NCBI Taxonomy" id="1660076"/>
    <lineage>
        <taxon>Bacteria</taxon>
        <taxon>Pseudomonadati</taxon>
        <taxon>Campylobacterota</taxon>
        <taxon>Epsilonproteobacteria</taxon>
        <taxon>Campylobacterales</taxon>
        <taxon>Campylobacteraceae</taxon>
        <taxon>Campylobacter</taxon>
    </lineage>
</organism>
<reference evidence="2 3" key="1">
    <citation type="journal article" date="2017" name="Genome Biol. Evol.">
        <title>Comparative Genomic Analysis Identifies a Campylobacter Clade Deficient in Selenium Metabolism.</title>
        <authorList>
            <person name="Miller W.G."/>
            <person name="Yee E."/>
            <person name="Lopes B.S."/>
            <person name="Chapman M.H."/>
            <person name="Huynh S."/>
            <person name="Bono J.L."/>
            <person name="Parker C.T."/>
            <person name="Strachan N.J.C."/>
            <person name="Forbes K.J."/>
        </authorList>
    </citation>
    <scope>NUCLEOTIDE SEQUENCE [LARGE SCALE GENOMIC DNA]</scope>
    <source>
        <strain evidence="2 3">RM8964</strain>
    </source>
</reference>
<dbReference type="EMBL" id="CP018791">
    <property type="protein sequence ID" value="ARR01633.1"/>
    <property type="molecule type" value="Genomic_DNA"/>
</dbReference>
<dbReference type="InterPro" id="IPR003539">
    <property type="entry name" value="CD_toxinB"/>
</dbReference>
<name>A0A1X9SZI4_9BACT</name>
<dbReference type="SUPFAM" id="SSF56219">
    <property type="entry name" value="DNase I-like"/>
    <property type="match status" value="1"/>
</dbReference>
<dbReference type="InterPro" id="IPR036691">
    <property type="entry name" value="Endo/exonu/phosph_ase_sf"/>
</dbReference>
<dbReference type="AlphaFoldDB" id="A0A1X9SZI4"/>
<protein>
    <submittedName>
        <fullName evidence="2">Cytolethal distending toxin, subunit CdtB</fullName>
    </submittedName>
</protein>
<dbReference type="RefSeq" id="WP_086333333.1">
    <property type="nucleotide sequence ID" value="NZ_CP018791.1"/>
</dbReference>
<accession>A0A1X9SZI4</accession>
<dbReference type="PRINTS" id="PR01388">
    <property type="entry name" value="CDTOXINB"/>
</dbReference>
<dbReference type="Gene3D" id="3.60.10.10">
    <property type="entry name" value="Endonuclease/exonuclease/phosphatase"/>
    <property type="match status" value="1"/>
</dbReference>
<dbReference type="OrthoDB" id="5320299at2"/>
<dbReference type="NCBIfam" id="NF011787">
    <property type="entry name" value="PRK15251.1"/>
    <property type="match status" value="1"/>
</dbReference>
<evidence type="ECO:0000259" key="1">
    <source>
        <dbReference type="Pfam" id="PF03372"/>
    </source>
</evidence>
<dbReference type="STRING" id="1660074.CVIC8964_0196"/>
<dbReference type="Proteomes" id="UP000194265">
    <property type="component" value="Chromosome"/>
</dbReference>
<dbReference type="Pfam" id="PF03372">
    <property type="entry name" value="Exo_endo_phos"/>
    <property type="match status" value="1"/>
</dbReference>
<proteinExistence type="predicted"/>
<evidence type="ECO:0000313" key="2">
    <source>
        <dbReference type="EMBL" id="ARR01633.1"/>
    </source>
</evidence>
<evidence type="ECO:0000313" key="3">
    <source>
        <dbReference type="Proteomes" id="UP000194265"/>
    </source>
</evidence>
<feature type="domain" description="Endonuclease/exonuclease/phosphatase" evidence="1">
    <location>
        <begin position="91"/>
        <end position="331"/>
    </location>
</feature>
<dbReference type="GO" id="GO:0003824">
    <property type="term" value="F:catalytic activity"/>
    <property type="evidence" value="ECO:0007669"/>
    <property type="project" value="InterPro"/>
</dbReference>
<dbReference type="CDD" id="cd09081">
    <property type="entry name" value="CdtB"/>
    <property type="match status" value="1"/>
</dbReference>
<dbReference type="InterPro" id="IPR005135">
    <property type="entry name" value="Endo/exonuclease/phosphatase"/>
</dbReference>